<evidence type="ECO:0000256" key="1">
    <source>
        <dbReference type="ARBA" id="ARBA00004141"/>
    </source>
</evidence>
<geneLocation type="plasmid" evidence="8">
    <name>pYEE5</name>
</geneLocation>
<proteinExistence type="inferred from homology"/>
<dbReference type="Proteomes" id="UP000191257">
    <property type="component" value="Plasmid unnamed4"/>
</dbReference>
<dbReference type="RefSeq" id="WP_080623178.1">
    <property type="nucleotide sequence ID" value="NZ_CALTWI010000045.1"/>
</dbReference>
<feature type="transmembrane region" description="Helical" evidence="6">
    <location>
        <begin position="140"/>
        <end position="159"/>
    </location>
</feature>
<feature type="transmembrane region" description="Helical" evidence="6">
    <location>
        <begin position="33"/>
        <end position="54"/>
    </location>
</feature>
<feature type="transmembrane region" description="Helical" evidence="6">
    <location>
        <begin position="234"/>
        <end position="251"/>
    </location>
</feature>
<keyword evidence="4 6" id="KW-1133">Transmembrane helix</keyword>
<geneLocation type="plasmid" evidence="10">
    <name>pyee5</name>
</geneLocation>
<evidence type="ECO:0000256" key="3">
    <source>
        <dbReference type="ARBA" id="ARBA00022692"/>
    </source>
</evidence>
<evidence type="ECO:0000313" key="8">
    <source>
        <dbReference type="EMBL" id="AYF04163.1"/>
    </source>
</evidence>
<keyword evidence="3 6" id="KW-0812">Transmembrane</keyword>
<dbReference type="GO" id="GO:0016020">
    <property type="term" value="C:membrane"/>
    <property type="evidence" value="ECO:0007669"/>
    <property type="project" value="UniProtKB-SubCell"/>
</dbReference>
<dbReference type="GO" id="GO:0030255">
    <property type="term" value="P:protein secretion by the type IV secretion system"/>
    <property type="evidence" value="ECO:0007669"/>
    <property type="project" value="InterPro"/>
</dbReference>
<comment type="similarity">
    <text evidence="2">Belongs to the TrbL/VirB6 family.</text>
</comment>
<dbReference type="KEGG" id="pye:A6J80_21705"/>
<comment type="subcellular location">
    <subcellularLocation>
        <location evidence="1">Membrane</location>
        <topology evidence="1">Multi-pass membrane protein</topology>
    </subcellularLocation>
</comment>
<sequence>MGIVTDILTSLDNSIRVTGELFFENTAHAMTPVLSIMMTLMLSLVAMNMALGVWRMSARDATQLATRILMVYLFALSWRNFGSFYEALSSASGNLALSFFDRAGDTGRESTYAAMDLFALQMGDTADGVLRGMGSIARGFLGATTYLMLAVLMAAYVLIVGFAKIMIAVLLGIAPLAIIMTLFDKTKSLFEAWLSSFVGYLMYPIAAAAVVATVVTLANQQAVAQEDVSSVDQILGFLVIAIVGIGALWEIRTAATNITGQIHLASFAPQALRMGNRAAGLGGRIGQAGIAGVASAAGMATAGAALAHPAAAVAGALGTLPTAMNQRSAREAGSALRQKLGAISMLRR</sequence>
<reference evidence="8" key="3">
    <citation type="journal article" date="2018" name="Front. Microbiol.">
        <title>Genome Structure of the Opportunistic Pathogen Paracoccus yeei (Alphaproteobacteria) and Identification of Putative Virulence Factors.</title>
        <authorList>
            <person name="Lasek R."/>
            <person name="Szuplewska M."/>
            <person name="Mitura M."/>
            <person name="Decewicz P."/>
            <person name="Chmielowska C."/>
            <person name="Pawlot A."/>
            <person name="Sentkowska D."/>
            <person name="Czarnecki J."/>
            <person name="Bartosik D."/>
        </authorList>
    </citation>
    <scope>NUCLEOTIDE SEQUENCE</scope>
    <source>
        <strain evidence="8">CCUG 32053</strain>
        <plasmid evidence="8">pYEE5</plasmid>
    </source>
</reference>
<feature type="transmembrane region" description="Helical" evidence="6">
    <location>
        <begin position="165"/>
        <end position="183"/>
    </location>
</feature>
<keyword evidence="7" id="KW-0614">Plasmid</keyword>
<keyword evidence="5 6" id="KW-0472">Membrane</keyword>
<reference evidence="9" key="1">
    <citation type="submission" date="2017-03" db="EMBL/GenBank/DDBJ databases">
        <title>FDA dAtabase for Regulatory Grade micrObial Sequences (FDA-ARGOS): Supporting development and validation of Infectious Disease Dx tests.</title>
        <authorList>
            <person name="Minogue T."/>
            <person name="Wolcott M."/>
            <person name="Wasieloski L."/>
            <person name="Aguilar W."/>
            <person name="Moore D."/>
            <person name="Tallon L."/>
            <person name="Sadzewicz L."/>
            <person name="Sengamalay N."/>
            <person name="Ott S."/>
            <person name="Godinez A."/>
            <person name="Nagaraj S."/>
            <person name="Nadendla S."/>
            <person name="Geyer C."/>
            <person name="Sichtig H."/>
        </authorList>
    </citation>
    <scope>NUCLEOTIDE SEQUENCE [LARGE SCALE GENOMIC DNA]</scope>
    <source>
        <strain evidence="9">FDAARGOS_252</strain>
        <plasmid evidence="9">Plasmid unnamed4</plasmid>
    </source>
</reference>
<geneLocation type="plasmid" evidence="7 9">
    <name>unnamed4</name>
</geneLocation>
<reference evidence="10" key="4">
    <citation type="submission" date="2018-07" db="EMBL/GenBank/DDBJ databases">
        <title>Genome Structure of the Opportunistic Pathogen Paracoccus yeei (Alphaproteobacteria) and Identification of Putative Virulence Factors.</title>
        <authorList>
            <person name="Lasek R."/>
            <person name="Szuplewska M."/>
            <person name="Mitura M."/>
            <person name="Decewicz P."/>
            <person name="Chmielowska C."/>
            <person name="Pawlot A."/>
            <person name="Sentkowska D."/>
            <person name="Czarnecki J."/>
            <person name="Bartosik D."/>
        </authorList>
    </citation>
    <scope>NUCLEOTIDE SEQUENCE [LARGE SCALE GENOMIC DNA]</scope>
    <source>
        <strain evidence="10">CCUG 32053</strain>
        <plasmid evidence="10">pyee5</plasmid>
    </source>
</reference>
<evidence type="ECO:0000256" key="4">
    <source>
        <dbReference type="ARBA" id="ARBA00022989"/>
    </source>
</evidence>
<evidence type="ECO:0008006" key="11">
    <source>
        <dbReference type="Google" id="ProtNLM"/>
    </source>
</evidence>
<evidence type="ECO:0000256" key="2">
    <source>
        <dbReference type="ARBA" id="ARBA00007802"/>
    </source>
</evidence>
<evidence type="ECO:0000313" key="7">
    <source>
        <dbReference type="EMBL" id="ARC38907.1"/>
    </source>
</evidence>
<dbReference type="EMBL" id="CP031083">
    <property type="protein sequence ID" value="AYF04163.1"/>
    <property type="molecule type" value="Genomic_DNA"/>
</dbReference>
<dbReference type="Proteomes" id="UP000272010">
    <property type="component" value="Plasmid pYEE5"/>
</dbReference>
<protein>
    <recommendedName>
        <fullName evidence="11">Type IV secretion system protein</fullName>
    </recommendedName>
</protein>
<evidence type="ECO:0000256" key="6">
    <source>
        <dbReference type="SAM" id="Phobius"/>
    </source>
</evidence>
<name>A0A1V0GYI6_9RHOB</name>
<dbReference type="InterPro" id="IPR007688">
    <property type="entry name" value="Conjugal_tfr_TrbL/VirB6"/>
</dbReference>
<dbReference type="EMBL" id="CP020444">
    <property type="protein sequence ID" value="ARC38907.1"/>
    <property type="molecule type" value="Genomic_DNA"/>
</dbReference>
<reference evidence="7" key="2">
    <citation type="submission" date="2017-12" db="EMBL/GenBank/DDBJ databases">
        <title>FDA dAtabase for Regulatory Grade micrObial Sequences (FDA-ARGOS): Supporting development and validation of Infectious Disease Dx tests.</title>
        <authorList>
            <person name="Campos J."/>
            <person name="Goldberg B."/>
            <person name="Tallon L."/>
            <person name="Sadzewicz L."/>
            <person name="Sengamalay N."/>
            <person name="Ott S."/>
            <person name="Godinez A."/>
            <person name="Nagaraj S."/>
            <person name="Vyas G."/>
            <person name="Aluvathingal J."/>
            <person name="Nadendla S."/>
            <person name="Geyer C."/>
            <person name="Nandy P."/>
            <person name="Hobson J."/>
            <person name="Sichtig H."/>
        </authorList>
    </citation>
    <scope>NUCLEOTIDE SEQUENCE</scope>
    <source>
        <strain evidence="7">FDAARGOS_252</strain>
        <plasmid evidence="7">unnamed4</plasmid>
    </source>
</reference>
<accession>A0A1V0GYI6</accession>
<feature type="transmembrane region" description="Helical" evidence="6">
    <location>
        <begin position="190"/>
        <end position="214"/>
    </location>
</feature>
<dbReference type="AlphaFoldDB" id="A0A1V0GYI6"/>
<dbReference type="Pfam" id="PF04610">
    <property type="entry name" value="TrbL"/>
    <property type="match status" value="1"/>
</dbReference>
<evidence type="ECO:0000256" key="5">
    <source>
        <dbReference type="ARBA" id="ARBA00023136"/>
    </source>
</evidence>
<organism evidence="7 9">
    <name type="scientific">Paracoccus yeei</name>
    <dbReference type="NCBI Taxonomy" id="147645"/>
    <lineage>
        <taxon>Bacteria</taxon>
        <taxon>Pseudomonadati</taxon>
        <taxon>Pseudomonadota</taxon>
        <taxon>Alphaproteobacteria</taxon>
        <taxon>Rhodobacterales</taxon>
        <taxon>Paracoccaceae</taxon>
        <taxon>Paracoccus</taxon>
    </lineage>
</organism>
<gene>
    <name evidence="7" type="ORF">A6J80_21705</name>
    <name evidence="8" type="ORF">PY32053_04672</name>
</gene>
<evidence type="ECO:0000313" key="9">
    <source>
        <dbReference type="Proteomes" id="UP000191257"/>
    </source>
</evidence>
<evidence type="ECO:0000313" key="10">
    <source>
        <dbReference type="Proteomes" id="UP000272010"/>
    </source>
</evidence>
<keyword evidence="9" id="KW-1185">Reference proteome</keyword>